<sequence>MPSSWLEDGEQFRYDEMGSSTLYQLNEVQVPTDTDGAQEHGEHALSRPPAPPLHQHQHQHQSTIYSAQGLSSHGSFGTYNPHDAWGFNTPTSNQQRIQTAGMAAAAAQYPDDIDRSRWHEAQPPKDLSYSPAFSDSPIISSIGHRGVRRTSDLDSLFEDSSDLGDEEDQVLMMHVAAGVVHDSPADVGALPSDHNHHDGDSFEQPSPCGLSQQLQGQLNVLSSSETGVELVQLVHGQGRCDMDDQLQERRPYPETRSGSLHNCPCGCATAECACHPAYCECSGCDHTEQARQLKSEAENKWGFGGEADNQGCGGGDSQKKPCSCLPGLCRCETCAEHTGEMVPEPVNRCACAIKGRKIECDASKELELGQRQEAESQPVDGGVPSQTQAWKQGESFAGGSQTVPEVHTPQPCRSENETDQRALHGEEAVKVIRTPTLVSRQDHRPLHLKLAELIESPIPVSSSPQGSAGVYSRKGSVPPTIQQPTTPAFSQRSSMPPSRPDTPRPPVDSTPSTPYAADVLQDYVQQSIEQRLPPPAPAPEQDQIRQSVEPELPPPNWARESTPAYVDRSLTPSPLSRRDNTDVEMKDISPTLLPGDFGLELSLPPPTSEPSVSAPTRPAPPPIPDGGVVIIKQPKRGERRKSAVHGAKVEKRSATGSPAKPKSRNVTRKPTASVGKLVEKAKRKTREAAAEAAEGGGTGPEQVQGASLRHPLLSNKKAAEHGGKVAAAVERIERHVKQQDEEQSLTQKDGTAVRRSRRANKGVRTSFGYT</sequence>
<dbReference type="RefSeq" id="XP_022496524.1">
    <property type="nucleotide sequence ID" value="XM_022647535.1"/>
</dbReference>
<dbReference type="GeneID" id="34592663"/>
<proteinExistence type="predicted"/>
<accession>A0A178CKD4</accession>
<feature type="compositionally biased region" description="Polar residues" evidence="1">
    <location>
        <begin position="479"/>
        <end position="491"/>
    </location>
</feature>
<feature type="compositionally biased region" description="Basic and acidic residues" evidence="1">
    <location>
        <begin position="730"/>
        <end position="740"/>
    </location>
</feature>
<feature type="compositionally biased region" description="Polar residues" evidence="1">
    <location>
        <begin position="62"/>
        <end position="78"/>
    </location>
</feature>
<protein>
    <submittedName>
        <fullName evidence="2">Uncharacterized protein</fullName>
    </submittedName>
</protein>
<dbReference type="Proteomes" id="UP000185904">
    <property type="component" value="Unassembled WGS sequence"/>
</dbReference>
<evidence type="ECO:0000313" key="2">
    <source>
        <dbReference type="EMBL" id="OAL29211.1"/>
    </source>
</evidence>
<feature type="region of interest" description="Disordered" evidence="1">
    <location>
        <begin position="458"/>
        <end position="770"/>
    </location>
</feature>
<keyword evidence="3" id="KW-1185">Reference proteome</keyword>
<evidence type="ECO:0000313" key="3">
    <source>
        <dbReference type="Proteomes" id="UP000185904"/>
    </source>
</evidence>
<feature type="compositionally biased region" description="Pro residues" evidence="1">
    <location>
        <begin position="497"/>
        <end position="508"/>
    </location>
</feature>
<organism evidence="2 3">
    <name type="scientific">Fonsecaea nubica</name>
    <dbReference type="NCBI Taxonomy" id="856822"/>
    <lineage>
        <taxon>Eukaryota</taxon>
        <taxon>Fungi</taxon>
        <taxon>Dikarya</taxon>
        <taxon>Ascomycota</taxon>
        <taxon>Pezizomycotina</taxon>
        <taxon>Eurotiomycetes</taxon>
        <taxon>Chaetothyriomycetidae</taxon>
        <taxon>Chaetothyriales</taxon>
        <taxon>Herpotrichiellaceae</taxon>
        <taxon>Fonsecaea</taxon>
    </lineage>
</organism>
<gene>
    <name evidence="2" type="ORF">AYO20_09264</name>
</gene>
<dbReference type="OrthoDB" id="4121327at2759"/>
<reference evidence="2 3" key="1">
    <citation type="submission" date="2016-03" db="EMBL/GenBank/DDBJ databases">
        <title>The draft genome sequence of Fonsecaea nubica causative agent of cutaneous subcutaneous infection in human host.</title>
        <authorList>
            <person name="Costa F."/>
            <person name="Sybren D.H."/>
            <person name="Raittz R.T."/>
            <person name="Weiss V.A."/>
            <person name="Leao A.C."/>
            <person name="Gomes R."/>
            <person name="De Souza E.M."/>
            <person name="Pedrosa F.O."/>
            <person name="Steffens M.B."/>
            <person name="Bombassaro A."/>
            <person name="Tadra-Sfeir M.Z."/>
            <person name="Moreno L.F."/>
            <person name="Najafzadeh M.J."/>
            <person name="Felipe M.S."/>
            <person name="Teixeira M."/>
            <person name="Sun J."/>
            <person name="Xi L."/>
            <person name="Castro M.A."/>
            <person name="Vicente V.A."/>
        </authorList>
    </citation>
    <scope>NUCLEOTIDE SEQUENCE [LARGE SCALE GENOMIC DNA]</scope>
    <source>
        <strain evidence="2 3">CBS 269.64</strain>
    </source>
</reference>
<feature type="region of interest" description="Disordered" evidence="1">
    <location>
        <begin position="396"/>
        <end position="420"/>
    </location>
</feature>
<dbReference type="EMBL" id="LVCJ01000083">
    <property type="protein sequence ID" value="OAL29211.1"/>
    <property type="molecule type" value="Genomic_DNA"/>
</dbReference>
<feature type="compositionally biased region" description="Basic and acidic residues" evidence="1">
    <location>
        <begin position="576"/>
        <end position="587"/>
    </location>
</feature>
<feature type="compositionally biased region" description="Basic residues" evidence="1">
    <location>
        <begin position="633"/>
        <end position="643"/>
    </location>
</feature>
<comment type="caution">
    <text evidence="2">The sequence shown here is derived from an EMBL/GenBank/DDBJ whole genome shotgun (WGS) entry which is preliminary data.</text>
</comment>
<evidence type="ECO:0000256" key="1">
    <source>
        <dbReference type="SAM" id="MobiDB-lite"/>
    </source>
</evidence>
<dbReference type="AlphaFoldDB" id="A0A178CKD4"/>
<name>A0A178CKD4_9EURO</name>
<feature type="region of interest" description="Disordered" evidence="1">
    <location>
        <begin position="191"/>
        <end position="210"/>
    </location>
</feature>
<feature type="region of interest" description="Disordered" evidence="1">
    <location>
        <begin position="27"/>
        <end position="92"/>
    </location>
</feature>